<feature type="coiled-coil region" evidence="1">
    <location>
        <begin position="37"/>
        <end position="74"/>
    </location>
</feature>
<accession>A0AAN9IW54</accession>
<evidence type="ECO:0000256" key="1">
    <source>
        <dbReference type="SAM" id="Coils"/>
    </source>
</evidence>
<keyword evidence="1" id="KW-0175">Coiled coil</keyword>
<dbReference type="Proteomes" id="UP001359559">
    <property type="component" value="Unassembled WGS sequence"/>
</dbReference>
<comment type="caution">
    <text evidence="2">The sequence shown here is derived from an EMBL/GenBank/DDBJ whole genome shotgun (WGS) entry which is preliminary data.</text>
</comment>
<protein>
    <submittedName>
        <fullName evidence="2">Uncharacterized protein</fullName>
    </submittedName>
</protein>
<gene>
    <name evidence="2" type="ORF">RJT34_22388</name>
</gene>
<organism evidence="2 3">
    <name type="scientific">Clitoria ternatea</name>
    <name type="common">Butterfly pea</name>
    <dbReference type="NCBI Taxonomy" id="43366"/>
    <lineage>
        <taxon>Eukaryota</taxon>
        <taxon>Viridiplantae</taxon>
        <taxon>Streptophyta</taxon>
        <taxon>Embryophyta</taxon>
        <taxon>Tracheophyta</taxon>
        <taxon>Spermatophyta</taxon>
        <taxon>Magnoliopsida</taxon>
        <taxon>eudicotyledons</taxon>
        <taxon>Gunneridae</taxon>
        <taxon>Pentapetalae</taxon>
        <taxon>rosids</taxon>
        <taxon>fabids</taxon>
        <taxon>Fabales</taxon>
        <taxon>Fabaceae</taxon>
        <taxon>Papilionoideae</taxon>
        <taxon>50 kb inversion clade</taxon>
        <taxon>NPAAA clade</taxon>
        <taxon>indigoferoid/millettioid clade</taxon>
        <taxon>Phaseoleae</taxon>
        <taxon>Clitoria</taxon>
    </lineage>
</organism>
<evidence type="ECO:0000313" key="2">
    <source>
        <dbReference type="EMBL" id="KAK7286993.1"/>
    </source>
</evidence>
<sequence length="182" mass="21812">MIFSDTLFDCYLRKSNEEKFSMNKQEMYDPKDMVTCNNCYEKENEELKCKTREKEELKRKNEELELKASTLSLSSPFQNPSLGFSTDLLLLLPIDDSSPSTIPIHRNILNEEEEVEFRFSSMSKRTIMKKEKNWQYTCIYLGGENAIGGDEMRAWWKQWEFDDEAREHEREREREQESCMRE</sequence>
<dbReference type="AlphaFoldDB" id="A0AAN9IW54"/>
<name>A0AAN9IW54_CLITE</name>
<reference evidence="2 3" key="1">
    <citation type="submission" date="2024-01" db="EMBL/GenBank/DDBJ databases">
        <title>The genomes of 5 underutilized Papilionoideae crops provide insights into root nodulation and disease resistance.</title>
        <authorList>
            <person name="Yuan L."/>
        </authorList>
    </citation>
    <scope>NUCLEOTIDE SEQUENCE [LARGE SCALE GENOMIC DNA]</scope>
    <source>
        <strain evidence="2">LY-2023</strain>
        <tissue evidence="2">Leaf</tissue>
    </source>
</reference>
<proteinExistence type="predicted"/>
<dbReference type="EMBL" id="JAYKXN010000005">
    <property type="protein sequence ID" value="KAK7286993.1"/>
    <property type="molecule type" value="Genomic_DNA"/>
</dbReference>
<keyword evidence="3" id="KW-1185">Reference proteome</keyword>
<evidence type="ECO:0000313" key="3">
    <source>
        <dbReference type="Proteomes" id="UP001359559"/>
    </source>
</evidence>